<feature type="chain" id="PRO_5038578419" evidence="2">
    <location>
        <begin position="22"/>
        <end position="1033"/>
    </location>
</feature>
<feature type="signal peptide" evidence="2">
    <location>
        <begin position="1"/>
        <end position="21"/>
    </location>
</feature>
<name>A0A7X0RRK7_9BACL</name>
<keyword evidence="4" id="KW-1185">Reference proteome</keyword>
<dbReference type="Pfam" id="PF01547">
    <property type="entry name" value="SBP_bac_1"/>
    <property type="match status" value="1"/>
</dbReference>
<protein>
    <submittedName>
        <fullName evidence="3">Extracellular solute-binding protein</fullName>
    </submittedName>
</protein>
<reference evidence="3 4" key="1">
    <citation type="submission" date="2020-08" db="EMBL/GenBank/DDBJ databases">
        <title>Cohnella phylogeny.</title>
        <authorList>
            <person name="Dunlap C."/>
        </authorList>
    </citation>
    <scope>NUCLEOTIDE SEQUENCE [LARGE SCALE GENOMIC DNA]</scope>
    <source>
        <strain evidence="3 4">DSM 28246</strain>
    </source>
</reference>
<sequence>MKRKMMAVVLAHMLLFGTVTMSGMPVPVPQAHAVGDAQNAEANSGTDKEDVLDALFGGKKDDPKGDAQSGRQADGKPGREEVVRQVVEADYFDVLRQWEQEGVRPAAGFEQEVLPSSFAVQGRPAPLEAASGSEGYDMPAFRWDEQTPSVSFHVHVPQDGLYRMKIDYYPLTSKVISIERGLQIGGQYPYFQARQFKLAKYWKNGVYPFAKDLLGNDVLPDQEMIPGWRTQEVSDPASADDRALLFRLRAGDNEITLPYVSEPILLGRIVIASPETVPTYAEYSRMIGSDPAPSAIETIEAENIEMKNEPFIRAQADGDPSAVPFSSGSMRLNALGGDSWQVSGQDVTWKFQVPKDGNYRIALKYKQIEIKSDTGTDMPVYRSLRLDGALPFEEMRQVSFPYEKSWTNRVLADEKGEPYLYRLTAGEHTLTLMANDVPYRETILAVKDVMKGVNEFIIQLKMATGNTQDANRDWDLTDQIPDAAARLEQYAGKLEAQTERLTQRIGTTTDASKSMKISAQILRELAKDPNAIPYKSSRLNGGSGSVMQLLGKTLAKLPNQPLTLDRLYVYADKKLPSAHAGFFSRMKANASVFFGSFTKDYAKINDNGGDALQIWVNRPRQYVMAMQQLANEEFTKQTGIKVSFSLMPDETKLILANAAGNSPDAALSINTTTPFNLASRNTLTDLSRFPDYAEIAKRFAPGTMLPYQFNGGSYALPETQDFWVLFYRKDILDALNLPVPDTMEDVKRILPDLQRYGLNFFDPLALTGGNKQIWLTSPFIYQHGGELFTPDGGKTAIDSESAIAGIKEMTDLFTVYNLPLNVPVFYNHFRDGSLPIGISNFTTYIQLMSAAPEISGLWKIAPMPGVKNEAGTVERWAAGTAQTSIIFKNSKRQQDAWELLKWWTSAETQIQFGNRMQTIYGPTFMWNTANLEAFEQMAWPAEHIKVVQQQWRWLKDVPHVPGDYMLERQLSDAWNKIVFNGVNPRRAIEDATILTNRELAKKLQEFGFMKDGAWIKPLQMPTLSGGERQGSQP</sequence>
<accession>A0A7X0RRK7</accession>
<dbReference type="AlphaFoldDB" id="A0A7X0RRK7"/>
<dbReference type="Gene3D" id="2.60.120.260">
    <property type="entry name" value="Galactose-binding domain-like"/>
    <property type="match status" value="1"/>
</dbReference>
<dbReference type="InterPro" id="IPR050490">
    <property type="entry name" value="Bact_solute-bd_prot1"/>
</dbReference>
<dbReference type="PANTHER" id="PTHR43649">
    <property type="entry name" value="ARABINOSE-BINDING PROTEIN-RELATED"/>
    <property type="match status" value="1"/>
</dbReference>
<feature type="region of interest" description="Disordered" evidence="1">
    <location>
        <begin position="55"/>
        <end position="79"/>
    </location>
</feature>
<keyword evidence="2" id="KW-0732">Signal</keyword>
<dbReference type="RefSeq" id="WP_185143651.1">
    <property type="nucleotide sequence ID" value="NZ_JACJVP010000025.1"/>
</dbReference>
<proteinExistence type="predicted"/>
<dbReference type="InterPro" id="IPR006059">
    <property type="entry name" value="SBP"/>
</dbReference>
<evidence type="ECO:0000256" key="2">
    <source>
        <dbReference type="SAM" id="SignalP"/>
    </source>
</evidence>
<organism evidence="3 4">
    <name type="scientific">Cohnella nanjingensis</name>
    <dbReference type="NCBI Taxonomy" id="1387779"/>
    <lineage>
        <taxon>Bacteria</taxon>
        <taxon>Bacillati</taxon>
        <taxon>Bacillota</taxon>
        <taxon>Bacilli</taxon>
        <taxon>Bacillales</taxon>
        <taxon>Paenibacillaceae</taxon>
        <taxon>Cohnella</taxon>
    </lineage>
</organism>
<gene>
    <name evidence="3" type="ORF">H7C19_15975</name>
</gene>
<evidence type="ECO:0000256" key="1">
    <source>
        <dbReference type="SAM" id="MobiDB-lite"/>
    </source>
</evidence>
<dbReference type="SUPFAM" id="SSF53850">
    <property type="entry name" value="Periplasmic binding protein-like II"/>
    <property type="match status" value="1"/>
</dbReference>
<dbReference type="PANTHER" id="PTHR43649:SF27">
    <property type="entry name" value="EXTRACELLULAR SOLUTE-BINDING PROTEIN FAMILY 1"/>
    <property type="match status" value="1"/>
</dbReference>
<dbReference type="EMBL" id="JACJVP010000025">
    <property type="protein sequence ID" value="MBB6672178.1"/>
    <property type="molecule type" value="Genomic_DNA"/>
</dbReference>
<evidence type="ECO:0000313" key="3">
    <source>
        <dbReference type="EMBL" id="MBB6672178.1"/>
    </source>
</evidence>
<dbReference type="Proteomes" id="UP000547209">
    <property type="component" value="Unassembled WGS sequence"/>
</dbReference>
<dbReference type="Gene3D" id="3.40.190.10">
    <property type="entry name" value="Periplasmic binding protein-like II"/>
    <property type="match status" value="1"/>
</dbReference>
<comment type="caution">
    <text evidence="3">The sequence shown here is derived from an EMBL/GenBank/DDBJ whole genome shotgun (WGS) entry which is preliminary data.</text>
</comment>
<evidence type="ECO:0000313" key="4">
    <source>
        <dbReference type="Proteomes" id="UP000547209"/>
    </source>
</evidence>